<reference evidence="1 2" key="1">
    <citation type="submission" date="2012-10" db="EMBL/GenBank/DDBJ databases">
        <authorList>
            <person name="Zafar N."/>
            <person name="Inman J."/>
            <person name="Hall N."/>
            <person name="Lorenzi H."/>
            <person name="Caler E."/>
        </authorList>
    </citation>
    <scope>NUCLEOTIDE SEQUENCE [LARGE SCALE GENOMIC DNA]</scope>
    <source>
        <strain evidence="1 2">IP1</strain>
    </source>
</reference>
<gene>
    <name evidence="1" type="ORF">EIN_495490</name>
</gene>
<proteinExistence type="predicted"/>
<dbReference type="Proteomes" id="UP000014680">
    <property type="component" value="Unassembled WGS sequence"/>
</dbReference>
<accession>A0A0A1TZQ4</accession>
<evidence type="ECO:0000313" key="1">
    <source>
        <dbReference type="EMBL" id="ELP87094.1"/>
    </source>
</evidence>
<dbReference type="AlphaFoldDB" id="A0A0A1TZQ4"/>
<evidence type="ECO:0008006" key="3">
    <source>
        <dbReference type="Google" id="ProtNLM"/>
    </source>
</evidence>
<dbReference type="GeneID" id="14886123"/>
<keyword evidence="2" id="KW-1185">Reference proteome</keyword>
<dbReference type="VEuPathDB" id="AmoebaDB:EIN_495490"/>
<name>A0A0A1TZQ4_ENTIV</name>
<dbReference type="RefSeq" id="XP_004253865.1">
    <property type="nucleotide sequence ID" value="XM_004253817.1"/>
</dbReference>
<sequence length="109" mass="12699">MQTIGTPQYRLLKNSLVLEDDVEDKNAFLFTLGENKGKYPLIEEFKDYAFYCEADDEDLFYICDEAIVISKKGIFGCSCKTNKTLNTPKNAFWEKEKFEPKRITVLQLH</sequence>
<protein>
    <recommendedName>
        <fullName evidence="3">TLDc domain-containing protein</fullName>
    </recommendedName>
</protein>
<evidence type="ECO:0000313" key="2">
    <source>
        <dbReference type="Proteomes" id="UP000014680"/>
    </source>
</evidence>
<dbReference type="KEGG" id="eiv:EIN_495490"/>
<organism evidence="1 2">
    <name type="scientific">Entamoeba invadens IP1</name>
    <dbReference type="NCBI Taxonomy" id="370355"/>
    <lineage>
        <taxon>Eukaryota</taxon>
        <taxon>Amoebozoa</taxon>
        <taxon>Evosea</taxon>
        <taxon>Archamoebae</taxon>
        <taxon>Mastigamoebida</taxon>
        <taxon>Entamoebidae</taxon>
        <taxon>Entamoeba</taxon>
    </lineage>
</organism>
<dbReference type="EMBL" id="KB206864">
    <property type="protein sequence ID" value="ELP87094.1"/>
    <property type="molecule type" value="Genomic_DNA"/>
</dbReference>